<accession>A0A644ZBK0</accession>
<dbReference type="EMBL" id="VSSQ01008023">
    <property type="protein sequence ID" value="MPM37658.1"/>
    <property type="molecule type" value="Genomic_DNA"/>
</dbReference>
<name>A0A644ZBK0_9ZZZZ</name>
<reference evidence="1" key="1">
    <citation type="submission" date="2019-08" db="EMBL/GenBank/DDBJ databases">
        <authorList>
            <person name="Kucharzyk K."/>
            <person name="Murdoch R.W."/>
            <person name="Higgins S."/>
            <person name="Loffler F."/>
        </authorList>
    </citation>
    <scope>NUCLEOTIDE SEQUENCE</scope>
</reference>
<evidence type="ECO:0000313" key="1">
    <source>
        <dbReference type="EMBL" id="MPM37658.1"/>
    </source>
</evidence>
<protein>
    <submittedName>
        <fullName evidence="1">Uncharacterized protein</fullName>
    </submittedName>
</protein>
<sequence>MSISVGDNLRYLCHDKLNIIDRMVANKQFNLCIFFSYNKNAAVHVQVNPSPEDIDQLKRFFDDHILGDINHKTVLGKHSVVSHYAIAGIIAYFRVIPFNNIGMSF</sequence>
<comment type="caution">
    <text evidence="1">The sequence shown here is derived from an EMBL/GenBank/DDBJ whole genome shotgun (WGS) entry which is preliminary data.</text>
</comment>
<dbReference type="AlphaFoldDB" id="A0A644ZBK0"/>
<proteinExistence type="predicted"/>
<gene>
    <name evidence="1" type="ORF">SDC9_84277</name>
</gene>
<organism evidence="1">
    <name type="scientific">bioreactor metagenome</name>
    <dbReference type="NCBI Taxonomy" id="1076179"/>
    <lineage>
        <taxon>unclassified sequences</taxon>
        <taxon>metagenomes</taxon>
        <taxon>ecological metagenomes</taxon>
    </lineage>
</organism>